<feature type="region of interest" description="Disordered" evidence="5">
    <location>
        <begin position="247"/>
        <end position="269"/>
    </location>
</feature>
<evidence type="ECO:0000313" key="8">
    <source>
        <dbReference type="EMBL" id="SEG66899.1"/>
    </source>
</evidence>
<dbReference type="SUPFAM" id="SSF58104">
    <property type="entry name" value="Methyl-accepting chemotaxis protein (MCP) signaling domain"/>
    <property type="match status" value="1"/>
</dbReference>
<evidence type="ECO:0000256" key="2">
    <source>
        <dbReference type="ARBA" id="ARBA00029447"/>
    </source>
</evidence>
<keyword evidence="6" id="KW-1133">Transmembrane helix</keyword>
<dbReference type="PANTHER" id="PTHR43531">
    <property type="entry name" value="PROTEIN ICFG"/>
    <property type="match status" value="1"/>
</dbReference>
<reference evidence="8 9" key="1">
    <citation type="submission" date="2016-10" db="EMBL/GenBank/DDBJ databases">
        <authorList>
            <person name="de Groot N.N."/>
        </authorList>
    </citation>
    <scope>NUCLEOTIDE SEQUENCE [LARGE SCALE GENOMIC DNA]</scope>
    <source>
        <strain evidence="8 9">DSM 22489</strain>
    </source>
</reference>
<organism evidence="8 9">
    <name type="scientific">Bryocella elongata</name>
    <dbReference type="NCBI Taxonomy" id="863522"/>
    <lineage>
        <taxon>Bacteria</taxon>
        <taxon>Pseudomonadati</taxon>
        <taxon>Acidobacteriota</taxon>
        <taxon>Terriglobia</taxon>
        <taxon>Terriglobales</taxon>
        <taxon>Acidobacteriaceae</taxon>
        <taxon>Bryocella</taxon>
    </lineage>
</organism>
<keyword evidence="6" id="KW-0472">Membrane</keyword>
<evidence type="ECO:0000256" key="6">
    <source>
        <dbReference type="SAM" id="Phobius"/>
    </source>
</evidence>
<dbReference type="PANTHER" id="PTHR43531:SF11">
    <property type="entry name" value="METHYL-ACCEPTING CHEMOTAXIS PROTEIN 3"/>
    <property type="match status" value="1"/>
</dbReference>
<dbReference type="Pfam" id="PF00015">
    <property type="entry name" value="MCPsignal"/>
    <property type="match status" value="1"/>
</dbReference>
<evidence type="ECO:0000313" key="9">
    <source>
        <dbReference type="Proteomes" id="UP000236728"/>
    </source>
</evidence>
<feature type="coiled-coil region" evidence="4">
    <location>
        <begin position="432"/>
        <end position="460"/>
    </location>
</feature>
<feature type="transmembrane region" description="Helical" evidence="6">
    <location>
        <begin position="7"/>
        <end position="29"/>
    </location>
</feature>
<gene>
    <name evidence="8" type="ORF">SAMN05421819_4170</name>
</gene>
<dbReference type="InterPro" id="IPR004090">
    <property type="entry name" value="Chemotax_Me-accpt_rcpt"/>
</dbReference>
<dbReference type="Gene3D" id="1.10.287.950">
    <property type="entry name" value="Methyl-accepting chemotaxis protein"/>
    <property type="match status" value="1"/>
</dbReference>
<protein>
    <submittedName>
        <fullName evidence="8">Methyl-accepting chemotaxis protein/methyl-accepting chemotaxis protein-1, serine sensor receptor</fullName>
    </submittedName>
</protein>
<dbReference type="PROSITE" id="PS50111">
    <property type="entry name" value="CHEMOTAXIS_TRANSDUC_2"/>
    <property type="match status" value="1"/>
</dbReference>
<evidence type="ECO:0000256" key="5">
    <source>
        <dbReference type="SAM" id="MobiDB-lite"/>
    </source>
</evidence>
<dbReference type="Proteomes" id="UP000236728">
    <property type="component" value="Unassembled WGS sequence"/>
</dbReference>
<name>A0A1H6C1R6_9BACT</name>
<evidence type="ECO:0000256" key="3">
    <source>
        <dbReference type="PROSITE-ProRule" id="PRU00284"/>
    </source>
</evidence>
<dbReference type="InterPro" id="IPR004089">
    <property type="entry name" value="MCPsignal_dom"/>
</dbReference>
<evidence type="ECO:0000259" key="7">
    <source>
        <dbReference type="PROSITE" id="PS50111"/>
    </source>
</evidence>
<dbReference type="SMART" id="SM00283">
    <property type="entry name" value="MA"/>
    <property type="match status" value="1"/>
</dbReference>
<proteinExistence type="inferred from homology"/>
<keyword evidence="4" id="KW-0175">Coiled coil</keyword>
<dbReference type="EMBL" id="FNVA01000008">
    <property type="protein sequence ID" value="SEG66899.1"/>
    <property type="molecule type" value="Genomic_DNA"/>
</dbReference>
<dbReference type="Pfam" id="PF12729">
    <property type="entry name" value="4HB_MCP_1"/>
    <property type="match status" value="1"/>
</dbReference>
<dbReference type="GO" id="GO:0006935">
    <property type="term" value="P:chemotaxis"/>
    <property type="evidence" value="ECO:0007669"/>
    <property type="project" value="InterPro"/>
</dbReference>
<keyword evidence="1" id="KW-0145">Chemotaxis</keyword>
<dbReference type="AlphaFoldDB" id="A0A1H6C1R6"/>
<feature type="transmembrane region" description="Helical" evidence="6">
    <location>
        <begin position="187"/>
        <end position="208"/>
    </location>
</feature>
<comment type="similarity">
    <text evidence="2">Belongs to the methyl-accepting chemotaxis (MCP) protein family.</text>
</comment>
<sequence length="494" mass="52175">MSIKKKLLMLYGAALLCAIIMGTTAVLIFQSTTDEVHRVVHGDSVKLGLSGELEALALQISSAQQSQLTSAVLNDEHGIAAARTTLEKSSARFSEILEQFRPLLITAEGKQLVATLEKSNQDLNNEATSLAALVDAHRLPEARAEYASKLLPISSNVNALAAKLQKREEGRIADIGATLESTVHNGLISQIALVVLSLAVGAWLFVVIQKLESDLRESVHELRDGSSQIAQASNEIATSAQALSRDASEQAALTEETSAATEQVSSMAQRNSANANNALSVMLEAETNSAAANQGVADCVDAMNAISETSHQIAQTLQIIEQIAFQTNILALNAAVEAARAGEAGMGFAVVAEEVRNLAQRCTKASDEITVLINRSVKNANTGRTLISALTESGQQVTAAFSRLKGLVQQITDASQEQGRGVGQIGQAVQRIEQATQRTAAAAEERAAAAEELNAQSETLHHVAGRLGKMVGVGESQAGNFAHQRTSPSLRYAS</sequence>
<dbReference type="InterPro" id="IPR024478">
    <property type="entry name" value="HlyB_4HB_MCP"/>
</dbReference>
<feature type="compositionally biased region" description="Low complexity" evidence="5">
    <location>
        <begin position="249"/>
        <end position="263"/>
    </location>
</feature>
<evidence type="ECO:0000256" key="1">
    <source>
        <dbReference type="ARBA" id="ARBA00022500"/>
    </source>
</evidence>
<dbReference type="GO" id="GO:0007165">
    <property type="term" value="P:signal transduction"/>
    <property type="evidence" value="ECO:0007669"/>
    <property type="project" value="UniProtKB-KW"/>
</dbReference>
<dbReference type="GO" id="GO:0004888">
    <property type="term" value="F:transmembrane signaling receptor activity"/>
    <property type="evidence" value="ECO:0007669"/>
    <property type="project" value="InterPro"/>
</dbReference>
<dbReference type="GO" id="GO:0005886">
    <property type="term" value="C:plasma membrane"/>
    <property type="evidence" value="ECO:0007669"/>
    <property type="project" value="TreeGrafter"/>
</dbReference>
<keyword evidence="9" id="KW-1185">Reference proteome</keyword>
<feature type="domain" description="Methyl-accepting transducer" evidence="7">
    <location>
        <begin position="225"/>
        <end position="454"/>
    </location>
</feature>
<keyword evidence="3" id="KW-0807">Transducer</keyword>
<keyword evidence="6" id="KW-0812">Transmembrane</keyword>
<dbReference type="PRINTS" id="PR00260">
    <property type="entry name" value="CHEMTRNSDUCR"/>
</dbReference>
<dbReference type="InterPro" id="IPR051310">
    <property type="entry name" value="MCP_chemotaxis"/>
</dbReference>
<dbReference type="OrthoDB" id="117499at2"/>
<evidence type="ECO:0000256" key="4">
    <source>
        <dbReference type="SAM" id="Coils"/>
    </source>
</evidence>
<dbReference type="RefSeq" id="WP_103935007.1">
    <property type="nucleotide sequence ID" value="NZ_FNVA01000008.1"/>
</dbReference>
<keyword evidence="8" id="KW-0675">Receptor</keyword>
<accession>A0A1H6C1R6</accession>